<name>A0AAV4F502_9GAST</name>
<evidence type="ECO:0000313" key="1">
    <source>
        <dbReference type="EMBL" id="GFR68339.1"/>
    </source>
</evidence>
<organism evidence="1 2">
    <name type="scientific">Elysia marginata</name>
    <dbReference type="NCBI Taxonomy" id="1093978"/>
    <lineage>
        <taxon>Eukaryota</taxon>
        <taxon>Metazoa</taxon>
        <taxon>Spiralia</taxon>
        <taxon>Lophotrochozoa</taxon>
        <taxon>Mollusca</taxon>
        <taxon>Gastropoda</taxon>
        <taxon>Heterobranchia</taxon>
        <taxon>Euthyneura</taxon>
        <taxon>Panpulmonata</taxon>
        <taxon>Sacoglossa</taxon>
        <taxon>Placobranchoidea</taxon>
        <taxon>Plakobranchidae</taxon>
        <taxon>Elysia</taxon>
    </lineage>
</organism>
<keyword evidence="2" id="KW-1185">Reference proteome</keyword>
<sequence length="317" mass="35314">MAEAVSAVYERLTADALLSRCLKGLTHNANESLHAQIWHRCPKHVFALAGRKRVELASTQAISSFNLSRAGLHNIITATEEEEELEVGLEEEGTSVRSSSRLEVEVDVAEAADAVADEDRSGSESDEEIVLERDQELDKIAAFLCKCKLKLASGETGCIKQFSQEWIHERCLAMNELSDDAKDYYIKGFLDSPAVADTEFTKHKRESTSVKRKPKQRTYLIHGNSVCRPALFIHCLGNSRLVSPQKIGLSGRDKSKRGGRVYNTKALDPLDLERIVKYVKSFKEDNGLALPGPVPGHHKTGLKQLPSEFTKIKIWRS</sequence>
<reference evidence="1 2" key="1">
    <citation type="journal article" date="2021" name="Elife">
        <title>Chloroplast acquisition without the gene transfer in kleptoplastic sea slugs, Plakobranchus ocellatus.</title>
        <authorList>
            <person name="Maeda T."/>
            <person name="Takahashi S."/>
            <person name="Yoshida T."/>
            <person name="Shimamura S."/>
            <person name="Takaki Y."/>
            <person name="Nagai Y."/>
            <person name="Toyoda A."/>
            <person name="Suzuki Y."/>
            <person name="Arimoto A."/>
            <person name="Ishii H."/>
            <person name="Satoh N."/>
            <person name="Nishiyama T."/>
            <person name="Hasebe M."/>
            <person name="Maruyama T."/>
            <person name="Minagawa J."/>
            <person name="Obokata J."/>
            <person name="Shigenobu S."/>
        </authorList>
    </citation>
    <scope>NUCLEOTIDE SEQUENCE [LARGE SCALE GENOMIC DNA]</scope>
</reference>
<comment type="caution">
    <text evidence="1">The sequence shown here is derived from an EMBL/GenBank/DDBJ whole genome shotgun (WGS) entry which is preliminary data.</text>
</comment>
<dbReference type="EMBL" id="BMAT01011192">
    <property type="protein sequence ID" value="GFR68339.1"/>
    <property type="molecule type" value="Genomic_DNA"/>
</dbReference>
<dbReference type="Proteomes" id="UP000762676">
    <property type="component" value="Unassembled WGS sequence"/>
</dbReference>
<evidence type="ECO:0000313" key="2">
    <source>
        <dbReference type="Proteomes" id="UP000762676"/>
    </source>
</evidence>
<protein>
    <submittedName>
        <fullName evidence="1">Uncharacterized protein</fullName>
    </submittedName>
</protein>
<dbReference type="AlphaFoldDB" id="A0AAV4F502"/>
<gene>
    <name evidence="1" type="ORF">ElyMa_005606100</name>
</gene>
<accession>A0AAV4F502</accession>
<proteinExistence type="predicted"/>